<dbReference type="InterPro" id="IPR010334">
    <property type="entry name" value="Dcp1"/>
</dbReference>
<reference evidence="5" key="1">
    <citation type="submission" date="2021-06" db="EMBL/GenBank/DDBJ databases">
        <authorList>
            <person name="Hodson N. C."/>
            <person name="Mongue J. A."/>
            <person name="Jaron S. K."/>
        </authorList>
    </citation>
    <scope>NUCLEOTIDE SEQUENCE</scope>
</reference>
<dbReference type="Proteomes" id="UP000708208">
    <property type="component" value="Unassembled WGS sequence"/>
</dbReference>
<dbReference type="CDD" id="cd13182">
    <property type="entry name" value="EVH1-like_Dcp1"/>
    <property type="match status" value="1"/>
</dbReference>
<dbReference type="InterPro" id="IPR031953">
    <property type="entry name" value="mRNA_decap_C"/>
</dbReference>
<dbReference type="PANTHER" id="PTHR16290">
    <property type="entry name" value="TRANSCRIPTION FACTOR SMIF DECAPPING ENZYME DCP1"/>
    <property type="match status" value="1"/>
</dbReference>
<dbReference type="PANTHER" id="PTHR16290:SF0">
    <property type="entry name" value="DECAPPING PROTEIN 1, ISOFORM A"/>
    <property type="match status" value="1"/>
</dbReference>
<evidence type="ECO:0000313" key="6">
    <source>
        <dbReference type="Proteomes" id="UP000708208"/>
    </source>
</evidence>
<dbReference type="GO" id="GO:0031087">
    <property type="term" value="P:deadenylation-independent decapping of nuclear-transcribed mRNA"/>
    <property type="evidence" value="ECO:0007669"/>
    <property type="project" value="TreeGrafter"/>
</dbReference>
<keyword evidence="2" id="KW-0963">Cytoplasm</keyword>
<comment type="caution">
    <text evidence="5">The sequence shown here is derived from an EMBL/GenBank/DDBJ whole genome shotgun (WGS) entry which is preliminary data.</text>
</comment>
<evidence type="ECO:0000313" key="5">
    <source>
        <dbReference type="EMBL" id="CAG7834451.1"/>
    </source>
</evidence>
<organism evidence="5 6">
    <name type="scientific">Allacma fusca</name>
    <dbReference type="NCBI Taxonomy" id="39272"/>
    <lineage>
        <taxon>Eukaryota</taxon>
        <taxon>Metazoa</taxon>
        <taxon>Ecdysozoa</taxon>
        <taxon>Arthropoda</taxon>
        <taxon>Hexapoda</taxon>
        <taxon>Collembola</taxon>
        <taxon>Symphypleona</taxon>
        <taxon>Sminthuridae</taxon>
        <taxon>Allacma</taxon>
    </lineage>
</organism>
<feature type="region of interest" description="Disordered" evidence="3">
    <location>
        <begin position="45"/>
        <end position="119"/>
    </location>
</feature>
<evidence type="ECO:0000256" key="2">
    <source>
        <dbReference type="ARBA" id="ARBA00022490"/>
    </source>
</evidence>
<evidence type="ECO:0000256" key="3">
    <source>
        <dbReference type="SAM" id="MobiDB-lite"/>
    </source>
</evidence>
<dbReference type="GO" id="GO:0003729">
    <property type="term" value="F:mRNA binding"/>
    <property type="evidence" value="ECO:0007669"/>
    <property type="project" value="TreeGrafter"/>
</dbReference>
<dbReference type="Pfam" id="PF06058">
    <property type="entry name" value="DCP1"/>
    <property type="match status" value="1"/>
</dbReference>
<dbReference type="EMBL" id="CAJVCH010570250">
    <property type="protein sequence ID" value="CAG7834451.1"/>
    <property type="molecule type" value="Genomic_DNA"/>
</dbReference>
<comment type="subcellular location">
    <subcellularLocation>
        <location evidence="1">Cytoplasm</location>
    </subcellularLocation>
</comment>
<keyword evidence="6" id="KW-1185">Reference proteome</keyword>
<proteinExistence type="predicted"/>
<dbReference type="Pfam" id="PF16741">
    <property type="entry name" value="mRNA_decap_C"/>
    <property type="match status" value="1"/>
</dbReference>
<feature type="region of interest" description="Disordered" evidence="3">
    <location>
        <begin position="241"/>
        <end position="269"/>
    </location>
</feature>
<feature type="compositionally biased region" description="Low complexity" evidence="3">
    <location>
        <begin position="69"/>
        <end position="86"/>
    </location>
</feature>
<evidence type="ECO:0000259" key="4">
    <source>
        <dbReference type="Pfam" id="PF16741"/>
    </source>
</evidence>
<dbReference type="GO" id="GO:0000932">
    <property type="term" value="C:P-body"/>
    <property type="evidence" value="ECO:0007669"/>
    <property type="project" value="TreeGrafter"/>
</dbReference>
<name>A0A8J2Q5C5_9HEXA</name>
<feature type="compositionally biased region" description="Basic and acidic residues" evidence="3">
    <location>
        <begin position="98"/>
        <end position="119"/>
    </location>
</feature>
<dbReference type="AlphaFoldDB" id="A0A8J2Q5C5"/>
<protein>
    <recommendedName>
        <fullName evidence="4">mRNA-decapping enzyme C-terminal domain-containing protein</fullName>
    </recommendedName>
</protein>
<dbReference type="GO" id="GO:0000290">
    <property type="term" value="P:deadenylation-dependent decapping of nuclear-transcribed mRNA"/>
    <property type="evidence" value="ECO:0007669"/>
    <property type="project" value="InterPro"/>
</dbReference>
<dbReference type="OrthoDB" id="440673at2759"/>
<feature type="region of interest" description="Disordered" evidence="3">
    <location>
        <begin position="284"/>
        <end position="313"/>
    </location>
</feature>
<gene>
    <name evidence="5" type="ORF">AFUS01_LOCUS43959</name>
</gene>
<accession>A0A8J2Q5C5</accession>
<feature type="domain" description="mRNA-decapping enzyme C-terminal" evidence="4">
    <location>
        <begin position="521"/>
        <end position="553"/>
    </location>
</feature>
<dbReference type="GO" id="GO:0008047">
    <property type="term" value="F:enzyme activator activity"/>
    <property type="evidence" value="ECO:0007669"/>
    <property type="project" value="InterPro"/>
</dbReference>
<sequence>MGSTSPFKTISVAGHCSAEFGNDWDLGLCTSSSLQRPGKYYATENFGDMSDRTSAGMNGRGSKGLQLVTGTSSTHSTRGRTGSQGSSRRHTSSVTLRGSKDRKSGREGESRKDEATRLNSEVVKRQDPCFSRIIRIASQVALYEYDCQAKKWVRGRESVGISGCLFLYERTHAPTNGLFILNRNSLNNFVQLLTPDIEVQVVMPHILMNNQQVIRCLWFYNESECIQIASDVTTALGTSVRRLERESSTDNDSDPTPSASQPNKPAPSTNLILDMLLNTHHNQAKESNATQSNTKASRPTTASQITNGLQQNWGFQEDQLPDRMGEEQEQGEEAGRNICAAWTGHSNESLAFPNLFSSKLEMPVFDFPEEPDRGDVGKPGLFPSNNLQSLGEELRATLGIQNRSDAVADWMKQGELGDQSEHFDVAANFQRQCVVNDPTWSIEESLQHLPSSEIATSVVEDGENEGRKEFERKKQEILGRERREAAFREFSHRKSLDMQSGGDSCLPSSHHFPQPTTRVGVLNKDQMIQALSYLLKTDADFAEKLHKAYLSCSKEGVRE</sequence>
<evidence type="ECO:0000256" key="1">
    <source>
        <dbReference type="ARBA" id="ARBA00004496"/>
    </source>
</evidence>